<dbReference type="SMART" id="SM00823">
    <property type="entry name" value="PKS_PP"/>
    <property type="match status" value="2"/>
</dbReference>
<dbReference type="InParanoid" id="E3JD93"/>
<dbReference type="SUPFAM" id="SSF47336">
    <property type="entry name" value="ACP-like"/>
    <property type="match status" value="2"/>
</dbReference>
<dbReference type="Gene3D" id="3.40.50.1820">
    <property type="entry name" value="alpha/beta hydrolase"/>
    <property type="match status" value="1"/>
</dbReference>
<dbReference type="Gene3D" id="3.30.70.250">
    <property type="entry name" value="Malonyl-CoA ACP transacylase, ACP-binding"/>
    <property type="match status" value="1"/>
</dbReference>
<sequence>MTRRPGPTEPELRAWLTREVARLVGTRAESIDPFQPLGELGLASRAAVALAGDLEDLLDMTLPATLVWENPTIAAIAARLAALGSEREDGDVPRVAAVPSGEPVAIVGMGCRLPGGSADPEAFWAFLTAGGDGVRAVPAGRWEHFVAQGSPSAAELAGLGRFGGFLDDVAGFDPGFFGIAPREAELMDPQHRLLLEVVWEALENAGITPDSLRGTPTGVFVGLSLLEYGHLTAADLTRIEAHTSTGAAMSLAANRISYTLDLRGPSIAMDTACSSSLVAVHTACASLRSGESATAIAGGVNLLLAPAVSAAFASAGLLAPDGHCKAFAASADGIVRGEGAGVVVLKRLSDARRDGDRIWAVIRGSAVNSDGRSNGITAPNPRAQEAVLRAAYQAAGVDPAEVDYVEAHGTGTPLGDPIEATALGAVVGAGAGRKADRPLLIGSVKTNLGHLEAAAGITGLIKVALGLTHGVIPASLHFDAPSPHIRFDEAGLRVVTEPHPWPRVAGRPARAGVSGFGFGGTNAHVVLEEWPAGGPSVAEAPTPDDRAADAARTLLLSGADPARIRRQAARLAGWLDEPAGRIARPADVAAVLARRHSYDAPVSAAVVGRTRGELADVLSALAGEADHPAVVAPAPTARRRARADGPGTVWIFSGQGSQWAGMGRRLLATEPDFAAAVDWVEPVLARHTGRSLRAALTGATPFEGLEAIQVVLFGTQVALARLWRSRGLEPAAVLGFSMGEVSAAVVSGALDLDSAARVMATRARLLTSLERDGRGELAMVELTDAEWDALAPDYPDVAVSVYTSPTQRAVGGDPDQLRALCARVEAMGHAVFPMSIPGGAHSRAVDVLLPELTSELSDIAGRQPAVAFYGTTLDDPRARPAFDADYWAANARRPVRFAHALAAAGADGHDTFLEVSPHPIGARAVRQTLGAGRVTVAGTLRRGTDDQVTFRANLARLALAGGDAGARAALDRETGGPGPARRAPEPPTTSWDRRPYWFRPSAEPRPAVADRHPLLGTRVDLPEGDRYLWSAEVGTSDARWLADHTVHGVPVLPGAAHAELALAAATAVLGSPDVVVSDLEIHRIVPLADHTTLTVSLRVTDTGGTVDVHSRTAGPDRWVRCATATVALAGTDLPHGPDAMLGDGEGEPLDLYAAFDAVGQHYGPAFVGVTEARFGGSGTRGVARARVRLPDTATGHPLLRVHPALLDVCLQTLAAAGAGVPQAQDDRAVYLPVGIGRLRVGAAQPREGTCHATLAPLGADATGLVGAVRLVGDDGAVLLEADEIYLRRLQRDDVPVALESMLFEARWEPAELPAPTAGTGRPEDIAWVVVTAGPPPYSLIAQLEARLEAAGGSVVTVALADGPALATALAGQAARGDAGVLFLVPDEPALVDGDDPAAQVAAASALVAGAAALARAVVEASSGRTPRLWIVTRGASVAADGEAGRPGPASLRGLVRVLAFEHPLLRATLVDLDPARDPLPDLLAELAAGTHDDEVAWRGGRRLAARLARAQLTQARAGRPTLVRPEAYLVTGGLGGLGLALAARLAEGGAARLVLGGRRQPSPEVEAALGRLRADGRTDVVVVTGDIARPETAERLVAAATAGGMRLAGVAHAAGLLVDQTVLALDRDSLERVWAPKVTGTWLLHRATEHLDPDWWLVFSSAAGLLGSPGQASYAAANAWLDGFTRWRRATGRPATSIQWGAWSQVGKAAGNANPLLEPLSPAAGLEALEAVLASGRDVTGVTRLSPTRAVALLPEITDVAFFGPLLAEHATQEDTPDGAGEDRWPGAAALRSSDPAAARGLLAARLRSRVAQIMGFPPDRAELVDADAPLTGLGLDSLMAVRLRNAVEADFDVVLPVRLMLQGASLTDVEHHLAAELGLPDLGTGRADAGAERAPGARGYIPPRDATERWLVLLWEEALGRSPIGVADDLAAADRDGDSPGRAGRAVAAAVADRLGPTAPLDQAPPDAARLLAAGTVERMANLLREQLEGNGGNPLRLLRAAGPDEGRAPGGERPLFLFHPAGGPTSVYHALVTRLPAGPAVYGLERLDDLRDVETKADRYLEILREIDPRGPYRLGGWSFGGVLAYEVAQRLVAAGATVEVVAMIDSILPLPVTGDVRGLVVERFRRFAAYVSETYRVDLRLPYEELAALDEDAQVERLGQLLASSEIGMTPGVLEHQRTSYADARIAERYQPRPYAGRVVLFRAASTHQVTATLDPRYGRTDAALGWDALCPDLDVVVVPGDHTSVIDPPAVDLIAGHLGRLLTGDRPAG</sequence>
<evidence type="ECO:0000259" key="8">
    <source>
        <dbReference type="PROSITE" id="PS52019"/>
    </source>
</evidence>
<reference evidence="9 10" key="1">
    <citation type="submission" date="2010-10" db="EMBL/GenBank/DDBJ databases">
        <title>Complete sequence of Frankia sp. EuI1c.</title>
        <authorList>
            <consortium name="US DOE Joint Genome Institute"/>
            <person name="Lucas S."/>
            <person name="Copeland A."/>
            <person name="Lapidus A."/>
            <person name="Cheng J.-F."/>
            <person name="Bruce D."/>
            <person name="Goodwin L."/>
            <person name="Pitluck S."/>
            <person name="Chertkov O."/>
            <person name="Detter J.C."/>
            <person name="Han C."/>
            <person name="Tapia R."/>
            <person name="Land M."/>
            <person name="Hauser L."/>
            <person name="Jeffries C."/>
            <person name="Kyrpides N."/>
            <person name="Ivanova N."/>
            <person name="Mikhailova N."/>
            <person name="Beauchemin N."/>
            <person name="Sen A."/>
            <person name="Sur S.A."/>
            <person name="Gtari M."/>
            <person name="Wall L."/>
            <person name="Tisa L."/>
            <person name="Woyke T."/>
        </authorList>
    </citation>
    <scope>NUCLEOTIDE SEQUENCE [LARGE SCALE GENOMIC DNA]</scope>
    <source>
        <strain evidence="10">DSM 45817 / CECT 9037 / EuI1c</strain>
    </source>
</reference>
<dbReference type="SUPFAM" id="SSF53901">
    <property type="entry name" value="Thiolase-like"/>
    <property type="match status" value="1"/>
</dbReference>
<feature type="region of interest" description="N-terminal hotdog fold" evidence="4">
    <location>
        <begin position="1012"/>
        <end position="1133"/>
    </location>
</feature>
<accession>E3JD93</accession>
<name>E3JD93_PSEI1</name>
<evidence type="ECO:0000256" key="4">
    <source>
        <dbReference type="PROSITE-ProRule" id="PRU01363"/>
    </source>
</evidence>
<dbReference type="STRING" id="298654.FraEuI1c_4378"/>
<feature type="region of interest" description="Disordered" evidence="5">
    <location>
        <begin position="965"/>
        <end position="994"/>
    </location>
</feature>
<dbReference type="PANTHER" id="PTHR43775">
    <property type="entry name" value="FATTY ACID SYNTHASE"/>
    <property type="match status" value="1"/>
</dbReference>
<dbReference type="SMART" id="SM00827">
    <property type="entry name" value="PKS_AT"/>
    <property type="match status" value="1"/>
</dbReference>
<keyword evidence="2" id="KW-0597">Phosphoprotein</keyword>
<keyword evidence="10" id="KW-1185">Reference proteome</keyword>
<dbReference type="GO" id="GO:0031177">
    <property type="term" value="F:phosphopantetheine binding"/>
    <property type="evidence" value="ECO:0007669"/>
    <property type="project" value="InterPro"/>
</dbReference>
<dbReference type="SMART" id="SM00826">
    <property type="entry name" value="PKS_DH"/>
    <property type="match status" value="1"/>
</dbReference>
<dbReference type="GO" id="GO:0071770">
    <property type="term" value="P:DIM/DIP cell wall layer assembly"/>
    <property type="evidence" value="ECO:0007669"/>
    <property type="project" value="TreeGrafter"/>
</dbReference>
<dbReference type="InterPro" id="IPR036736">
    <property type="entry name" value="ACP-like_sf"/>
</dbReference>
<dbReference type="Gene3D" id="3.10.129.120">
    <property type="match status" value="1"/>
</dbReference>
<dbReference type="PROSITE" id="PS00606">
    <property type="entry name" value="KS3_1"/>
    <property type="match status" value="1"/>
</dbReference>
<evidence type="ECO:0000313" key="9">
    <source>
        <dbReference type="EMBL" id="ADP82377.1"/>
    </source>
</evidence>
<dbReference type="Pfam" id="PF02801">
    <property type="entry name" value="Ketoacyl-synt_C"/>
    <property type="match status" value="1"/>
</dbReference>
<dbReference type="InterPro" id="IPR001031">
    <property type="entry name" value="Thioesterase"/>
</dbReference>
<dbReference type="CDD" id="cd08955">
    <property type="entry name" value="KR_2_FAS_SDR_x"/>
    <property type="match status" value="1"/>
</dbReference>
<keyword evidence="1" id="KW-0596">Phosphopantetheine</keyword>
<dbReference type="Pfam" id="PF16197">
    <property type="entry name" value="KAsynt_C_assoc"/>
    <property type="match status" value="1"/>
</dbReference>
<dbReference type="SUPFAM" id="SSF52151">
    <property type="entry name" value="FabD/lysophospholipase-like"/>
    <property type="match status" value="1"/>
</dbReference>
<evidence type="ECO:0000259" key="7">
    <source>
        <dbReference type="PROSITE" id="PS52004"/>
    </source>
</evidence>
<dbReference type="InterPro" id="IPR014043">
    <property type="entry name" value="Acyl_transferase_dom"/>
</dbReference>
<proteinExistence type="predicted"/>
<feature type="active site" description="Proton acceptor; for dehydratase activity" evidence="4">
    <location>
        <position position="1044"/>
    </location>
</feature>
<dbReference type="InterPro" id="IPR020806">
    <property type="entry name" value="PKS_PP-bd"/>
</dbReference>
<dbReference type="InterPro" id="IPR014031">
    <property type="entry name" value="Ketoacyl_synth_C"/>
</dbReference>
<dbReference type="eggNOG" id="COG3321">
    <property type="taxonomic scope" value="Bacteria"/>
</dbReference>
<dbReference type="InterPro" id="IPR020807">
    <property type="entry name" value="PKS_DH"/>
</dbReference>
<evidence type="ECO:0000256" key="1">
    <source>
        <dbReference type="ARBA" id="ARBA00022450"/>
    </source>
</evidence>
<dbReference type="Gene3D" id="1.10.1200.10">
    <property type="entry name" value="ACP-like"/>
    <property type="match status" value="2"/>
</dbReference>
<dbReference type="Gene3D" id="3.40.47.10">
    <property type="match status" value="1"/>
</dbReference>
<dbReference type="RefSeq" id="WP_013425495.1">
    <property type="nucleotide sequence ID" value="NC_014666.1"/>
</dbReference>
<dbReference type="InterPro" id="IPR001227">
    <property type="entry name" value="Ac_transferase_dom_sf"/>
</dbReference>
<dbReference type="InterPro" id="IPR009081">
    <property type="entry name" value="PP-bd_ACP"/>
</dbReference>
<evidence type="ECO:0000313" key="10">
    <source>
        <dbReference type="Proteomes" id="UP000002484"/>
    </source>
</evidence>
<feature type="domain" description="Carrier" evidence="6">
    <location>
        <begin position="1801"/>
        <end position="1878"/>
    </location>
</feature>
<dbReference type="PANTHER" id="PTHR43775:SF37">
    <property type="entry name" value="SI:DKEY-61P9.11"/>
    <property type="match status" value="1"/>
</dbReference>
<dbReference type="PROSITE" id="PS00012">
    <property type="entry name" value="PHOSPHOPANTETHEINE"/>
    <property type="match status" value="1"/>
</dbReference>
<dbReference type="Gene3D" id="3.10.129.10">
    <property type="entry name" value="Hotdog Thioesterase"/>
    <property type="match status" value="1"/>
</dbReference>
<dbReference type="InterPro" id="IPR050091">
    <property type="entry name" value="PKS_NRPS_Biosynth_Enz"/>
</dbReference>
<dbReference type="InterPro" id="IPR020841">
    <property type="entry name" value="PKS_Beta-ketoAc_synthase_dom"/>
</dbReference>
<gene>
    <name evidence="9" type="ordered locus">FraEuI1c_4378</name>
</gene>
<dbReference type="GO" id="GO:0004315">
    <property type="term" value="F:3-oxoacyl-[acyl-carrier-protein] synthase activity"/>
    <property type="evidence" value="ECO:0007669"/>
    <property type="project" value="InterPro"/>
</dbReference>
<dbReference type="InterPro" id="IPR016039">
    <property type="entry name" value="Thiolase-like"/>
</dbReference>
<dbReference type="SMART" id="SM00825">
    <property type="entry name" value="PKS_KS"/>
    <property type="match status" value="1"/>
</dbReference>
<dbReference type="InterPro" id="IPR049551">
    <property type="entry name" value="PKS_DH_C"/>
</dbReference>
<keyword evidence="3" id="KW-0808">Transferase</keyword>
<dbReference type="Pfam" id="PF14765">
    <property type="entry name" value="PS-DH"/>
    <property type="match status" value="1"/>
</dbReference>
<feature type="domain" description="Ketosynthase family 3 (KS3)" evidence="7">
    <location>
        <begin position="101"/>
        <end position="529"/>
    </location>
</feature>
<dbReference type="InterPro" id="IPR016035">
    <property type="entry name" value="Acyl_Trfase/lysoPLipase"/>
</dbReference>
<dbReference type="InterPro" id="IPR013968">
    <property type="entry name" value="PKS_KR"/>
</dbReference>
<dbReference type="OrthoDB" id="9778690at2"/>
<dbReference type="SUPFAM" id="SSF53474">
    <property type="entry name" value="alpha/beta-Hydrolases"/>
    <property type="match status" value="1"/>
</dbReference>
<dbReference type="Pfam" id="PF08659">
    <property type="entry name" value="KR"/>
    <property type="match status" value="1"/>
</dbReference>
<dbReference type="InterPro" id="IPR006162">
    <property type="entry name" value="Ppantetheine_attach_site"/>
</dbReference>
<dbReference type="Gene3D" id="3.40.50.720">
    <property type="entry name" value="NAD(P)-binding Rossmann-like Domain"/>
    <property type="match status" value="1"/>
</dbReference>
<evidence type="ECO:0000259" key="6">
    <source>
        <dbReference type="PROSITE" id="PS50075"/>
    </source>
</evidence>
<dbReference type="Proteomes" id="UP000002484">
    <property type="component" value="Chromosome"/>
</dbReference>
<dbReference type="Pfam" id="PF00550">
    <property type="entry name" value="PP-binding"/>
    <property type="match status" value="2"/>
</dbReference>
<dbReference type="SMART" id="SM00822">
    <property type="entry name" value="PKS_KR"/>
    <property type="match status" value="1"/>
</dbReference>
<dbReference type="InterPro" id="IPR036291">
    <property type="entry name" value="NAD(P)-bd_dom_sf"/>
</dbReference>
<dbReference type="InterPro" id="IPR057326">
    <property type="entry name" value="KR_dom"/>
</dbReference>
<dbReference type="InterPro" id="IPR029058">
    <property type="entry name" value="AB_hydrolase_fold"/>
</dbReference>
<dbReference type="PROSITE" id="PS52019">
    <property type="entry name" value="PKS_MFAS_DH"/>
    <property type="match status" value="1"/>
</dbReference>
<evidence type="ECO:0000256" key="5">
    <source>
        <dbReference type="SAM" id="MobiDB-lite"/>
    </source>
</evidence>
<dbReference type="InterPro" id="IPR049552">
    <property type="entry name" value="PKS_DH_N"/>
</dbReference>
<dbReference type="CDD" id="cd00833">
    <property type="entry name" value="PKS"/>
    <property type="match status" value="1"/>
</dbReference>
<protein>
    <submittedName>
        <fullName evidence="9">Beta-ketoacyl synthase</fullName>
    </submittedName>
</protein>
<dbReference type="GO" id="GO:0006633">
    <property type="term" value="P:fatty acid biosynthetic process"/>
    <property type="evidence" value="ECO:0007669"/>
    <property type="project" value="InterPro"/>
</dbReference>
<dbReference type="Pfam" id="PF00698">
    <property type="entry name" value="Acyl_transf_1"/>
    <property type="match status" value="1"/>
</dbReference>
<dbReference type="Pfam" id="PF00109">
    <property type="entry name" value="ketoacyl-synt"/>
    <property type="match status" value="1"/>
</dbReference>
<dbReference type="Pfam" id="PF00975">
    <property type="entry name" value="Thioesterase"/>
    <property type="match status" value="1"/>
</dbReference>
<dbReference type="FunCoup" id="E3JD93">
    <property type="interactions" value="24"/>
</dbReference>
<dbReference type="InterPro" id="IPR018201">
    <property type="entry name" value="Ketoacyl_synth_AS"/>
</dbReference>
<dbReference type="HOGENOM" id="CLU_000022_35_2_11"/>
<organism evidence="9 10">
    <name type="scientific">Pseudofrankia inefficax (strain DSM 45817 / CECT 9037 / DDB 130130 / EuI1c)</name>
    <name type="common">Frankia inefficax</name>
    <dbReference type="NCBI Taxonomy" id="298654"/>
    <lineage>
        <taxon>Bacteria</taxon>
        <taxon>Bacillati</taxon>
        <taxon>Actinomycetota</taxon>
        <taxon>Actinomycetes</taxon>
        <taxon>Frankiales</taxon>
        <taxon>Frankiaceae</taxon>
        <taxon>Pseudofrankia</taxon>
    </lineage>
</organism>
<dbReference type="SUPFAM" id="SSF51735">
    <property type="entry name" value="NAD(P)-binding Rossmann-fold domains"/>
    <property type="match status" value="2"/>
</dbReference>
<dbReference type="PROSITE" id="PS50075">
    <property type="entry name" value="CARRIER"/>
    <property type="match status" value="2"/>
</dbReference>
<dbReference type="InterPro" id="IPR014030">
    <property type="entry name" value="Ketoacyl_synth_N"/>
</dbReference>
<dbReference type="GO" id="GO:0005886">
    <property type="term" value="C:plasma membrane"/>
    <property type="evidence" value="ECO:0007669"/>
    <property type="project" value="TreeGrafter"/>
</dbReference>
<evidence type="ECO:0000256" key="2">
    <source>
        <dbReference type="ARBA" id="ARBA00022553"/>
    </source>
</evidence>
<feature type="region of interest" description="C-terminal hotdog fold" evidence="4">
    <location>
        <begin position="1143"/>
        <end position="1295"/>
    </location>
</feature>
<feature type="domain" description="Carrier" evidence="6">
    <location>
        <begin position="7"/>
        <end position="84"/>
    </location>
</feature>
<dbReference type="Gene3D" id="3.40.366.10">
    <property type="entry name" value="Malonyl-Coenzyme A Acyl Carrier Protein, domain 2"/>
    <property type="match status" value="1"/>
</dbReference>
<feature type="domain" description="PKS/mFAS DH" evidence="8">
    <location>
        <begin position="1012"/>
        <end position="1295"/>
    </location>
</feature>
<dbReference type="PROSITE" id="PS52004">
    <property type="entry name" value="KS3_2"/>
    <property type="match status" value="1"/>
</dbReference>
<dbReference type="FunFam" id="3.40.47.10:FF:000019">
    <property type="entry name" value="Polyketide synthase type I"/>
    <property type="match status" value="1"/>
</dbReference>
<dbReference type="GO" id="GO:0004312">
    <property type="term" value="F:fatty acid synthase activity"/>
    <property type="evidence" value="ECO:0007669"/>
    <property type="project" value="TreeGrafter"/>
</dbReference>
<dbReference type="KEGG" id="fri:FraEuI1c_4378"/>
<feature type="active site" description="Proton donor; for dehydratase activity" evidence="4">
    <location>
        <position position="1207"/>
    </location>
</feature>
<dbReference type="Pfam" id="PF21089">
    <property type="entry name" value="PKS_DH_N"/>
    <property type="match status" value="1"/>
</dbReference>
<dbReference type="InterPro" id="IPR032821">
    <property type="entry name" value="PKS_assoc"/>
</dbReference>
<dbReference type="EMBL" id="CP002299">
    <property type="protein sequence ID" value="ADP82377.1"/>
    <property type="molecule type" value="Genomic_DNA"/>
</dbReference>
<dbReference type="InterPro" id="IPR049900">
    <property type="entry name" value="PKS_mFAS_DH"/>
</dbReference>
<dbReference type="GO" id="GO:0005737">
    <property type="term" value="C:cytoplasm"/>
    <property type="evidence" value="ECO:0007669"/>
    <property type="project" value="TreeGrafter"/>
</dbReference>
<evidence type="ECO:0000256" key="3">
    <source>
        <dbReference type="ARBA" id="ARBA00022679"/>
    </source>
</evidence>